<organism evidence="1 2">
    <name type="scientific">Methanobrevibacter thaueri</name>
    <dbReference type="NCBI Taxonomy" id="190975"/>
    <lineage>
        <taxon>Archaea</taxon>
        <taxon>Methanobacteriati</taxon>
        <taxon>Methanobacteriota</taxon>
        <taxon>Methanomada group</taxon>
        <taxon>Methanobacteria</taxon>
        <taxon>Methanobacteriales</taxon>
        <taxon>Methanobacteriaceae</taxon>
        <taxon>Methanobrevibacter</taxon>
    </lineage>
</organism>
<dbReference type="Gene3D" id="1.10.10.10">
    <property type="entry name" value="Winged helix-like DNA-binding domain superfamily/Winged helix DNA-binding domain"/>
    <property type="match status" value="1"/>
</dbReference>
<evidence type="ECO:0000313" key="1">
    <source>
        <dbReference type="EMBL" id="PWB86952.1"/>
    </source>
</evidence>
<dbReference type="InterPro" id="IPR036388">
    <property type="entry name" value="WH-like_DNA-bd_sf"/>
</dbReference>
<name>A0A315XQ93_9EURY</name>
<sequence length="82" mass="9491">MNDKSKYVKRSSYRVKVLKAIGDDVKIPTEIANDSGILRNHISNVLRELKEQDLVECLNPQSRKGRLYRLSEEGFEVLEDLE</sequence>
<evidence type="ECO:0000313" key="2">
    <source>
        <dbReference type="Proteomes" id="UP000251717"/>
    </source>
</evidence>
<evidence type="ECO:0008006" key="3">
    <source>
        <dbReference type="Google" id="ProtNLM"/>
    </source>
</evidence>
<keyword evidence="2" id="KW-1185">Reference proteome</keyword>
<gene>
    <name evidence="1" type="ORF">MBBTH_13720</name>
</gene>
<protein>
    <recommendedName>
        <fullName evidence="3">ArnR1-like winged helix-turn-helix domain-containing protein</fullName>
    </recommendedName>
</protein>
<dbReference type="RefSeq" id="WP_243409756.1">
    <property type="nucleotide sequence ID" value="NZ_MZGS01000023.1"/>
</dbReference>
<dbReference type="EMBL" id="MZGS01000023">
    <property type="protein sequence ID" value="PWB86952.1"/>
    <property type="molecule type" value="Genomic_DNA"/>
</dbReference>
<accession>A0A315XQ93</accession>
<comment type="caution">
    <text evidence="1">The sequence shown here is derived from an EMBL/GenBank/DDBJ whole genome shotgun (WGS) entry which is preliminary data.</text>
</comment>
<reference evidence="1 2" key="1">
    <citation type="submission" date="2017-03" db="EMBL/GenBank/DDBJ databases">
        <title>Genome sequence of Methanobrevibacter thaueri.</title>
        <authorList>
            <person name="Poehlein A."/>
            <person name="Seedorf H."/>
            <person name="Daniel R."/>
        </authorList>
    </citation>
    <scope>NUCLEOTIDE SEQUENCE [LARGE SCALE GENOMIC DNA]</scope>
    <source>
        <strain evidence="1 2">DSM 11995</strain>
    </source>
</reference>
<dbReference type="Proteomes" id="UP000251717">
    <property type="component" value="Unassembled WGS sequence"/>
</dbReference>
<proteinExistence type="predicted"/>
<dbReference type="SUPFAM" id="SSF46785">
    <property type="entry name" value="Winged helix' DNA-binding domain"/>
    <property type="match status" value="1"/>
</dbReference>
<dbReference type="InterPro" id="IPR036390">
    <property type="entry name" value="WH_DNA-bd_sf"/>
</dbReference>
<dbReference type="AlphaFoldDB" id="A0A315XQ93"/>